<evidence type="ECO:0000256" key="4">
    <source>
        <dbReference type="PROSITE-ProRule" id="PRU00335"/>
    </source>
</evidence>
<dbReference type="InterPro" id="IPR050109">
    <property type="entry name" value="HTH-type_TetR-like_transc_reg"/>
</dbReference>
<accession>A0A2X4UEL0</accession>
<dbReference type="GO" id="GO:0003700">
    <property type="term" value="F:DNA-binding transcription factor activity"/>
    <property type="evidence" value="ECO:0007669"/>
    <property type="project" value="TreeGrafter"/>
</dbReference>
<dbReference type="GO" id="GO:0045892">
    <property type="term" value="P:negative regulation of DNA-templated transcription"/>
    <property type="evidence" value="ECO:0007669"/>
    <property type="project" value="InterPro"/>
</dbReference>
<dbReference type="SUPFAM" id="SSF48498">
    <property type="entry name" value="Tetracyclin repressor-like, C-terminal domain"/>
    <property type="match status" value="1"/>
</dbReference>
<protein>
    <submittedName>
        <fullName evidence="7">TetR family transcriptional regulator</fullName>
    </submittedName>
</protein>
<dbReference type="Pfam" id="PF00440">
    <property type="entry name" value="TetR_N"/>
    <property type="match status" value="1"/>
</dbReference>
<dbReference type="Gene3D" id="1.10.10.60">
    <property type="entry name" value="Homeodomain-like"/>
    <property type="match status" value="1"/>
</dbReference>
<proteinExistence type="predicted"/>
<dbReference type="PANTHER" id="PTHR30055:SF151">
    <property type="entry name" value="TRANSCRIPTIONAL REGULATORY PROTEIN"/>
    <property type="match status" value="1"/>
</dbReference>
<dbReference type="EMBL" id="LS483468">
    <property type="protein sequence ID" value="SQI32952.1"/>
    <property type="molecule type" value="Genomic_DNA"/>
</dbReference>
<dbReference type="PANTHER" id="PTHR30055">
    <property type="entry name" value="HTH-TYPE TRANSCRIPTIONAL REGULATOR RUTR"/>
    <property type="match status" value="1"/>
</dbReference>
<dbReference type="RefSeq" id="WP_084722742.1">
    <property type="nucleotide sequence ID" value="NZ_JAFBBL010000001.1"/>
</dbReference>
<feature type="DNA-binding region" description="H-T-H motif" evidence="4">
    <location>
        <begin position="71"/>
        <end position="90"/>
    </location>
</feature>
<dbReference type="AlphaFoldDB" id="A0A2X4UEL0"/>
<feature type="region of interest" description="Disordered" evidence="5">
    <location>
        <begin position="1"/>
        <end position="24"/>
    </location>
</feature>
<evidence type="ECO:0000313" key="8">
    <source>
        <dbReference type="Proteomes" id="UP000249091"/>
    </source>
</evidence>
<dbReference type="InterPro" id="IPR036271">
    <property type="entry name" value="Tet_transcr_reg_TetR-rel_C_sf"/>
</dbReference>
<evidence type="ECO:0000256" key="2">
    <source>
        <dbReference type="ARBA" id="ARBA00023125"/>
    </source>
</evidence>
<dbReference type="GO" id="GO:0000976">
    <property type="term" value="F:transcription cis-regulatory region binding"/>
    <property type="evidence" value="ECO:0007669"/>
    <property type="project" value="TreeGrafter"/>
</dbReference>
<evidence type="ECO:0000259" key="6">
    <source>
        <dbReference type="PROSITE" id="PS50977"/>
    </source>
</evidence>
<dbReference type="SUPFAM" id="SSF46689">
    <property type="entry name" value="Homeodomain-like"/>
    <property type="match status" value="1"/>
</dbReference>
<reference evidence="7 8" key="1">
    <citation type="submission" date="2018-06" db="EMBL/GenBank/DDBJ databases">
        <authorList>
            <consortium name="Pathogen Informatics"/>
            <person name="Doyle S."/>
        </authorList>
    </citation>
    <scope>NUCLEOTIDE SEQUENCE [LARGE SCALE GENOMIC DNA]</scope>
    <source>
        <strain evidence="7 8">NCTC10994</strain>
    </source>
</reference>
<keyword evidence="3" id="KW-0804">Transcription</keyword>
<keyword evidence="2 4" id="KW-0238">DNA-binding</keyword>
<keyword evidence="8" id="KW-1185">Reference proteome</keyword>
<name>A0A2X4UEL0_9NOCA</name>
<dbReference type="InterPro" id="IPR001647">
    <property type="entry name" value="HTH_TetR"/>
</dbReference>
<evidence type="ECO:0000256" key="1">
    <source>
        <dbReference type="ARBA" id="ARBA00023015"/>
    </source>
</evidence>
<evidence type="ECO:0000313" key="7">
    <source>
        <dbReference type="EMBL" id="SQI32952.1"/>
    </source>
</evidence>
<dbReference type="PROSITE" id="PS50977">
    <property type="entry name" value="HTH_TETR_2"/>
    <property type="match status" value="1"/>
</dbReference>
<dbReference type="KEGG" id="rcr:NCTC10994_02374"/>
<dbReference type="STRING" id="1219011.GCA_001895045_04151"/>
<dbReference type="Proteomes" id="UP000249091">
    <property type="component" value="Chromosome 1"/>
</dbReference>
<dbReference type="Pfam" id="PF02909">
    <property type="entry name" value="TetR_C_1"/>
    <property type="match status" value="1"/>
</dbReference>
<evidence type="ECO:0000256" key="3">
    <source>
        <dbReference type="ARBA" id="ARBA00023163"/>
    </source>
</evidence>
<keyword evidence="1" id="KW-0805">Transcription regulation</keyword>
<feature type="domain" description="HTH tetR-type" evidence="6">
    <location>
        <begin position="48"/>
        <end position="108"/>
    </location>
</feature>
<sequence length="268" mass="30222">MNPEKGPSLPAEPENAEEREADRTAEVTRRLALLWAPTEPKTRGRKASLTRAAVVEAAIAVADEGGLDALSMRRVASALGLGAMSLYTYVPGRTELIDLMIDVAYSELDLPVPCTPWRPALAKYAREHWNLYLRHPWILQTNMWRAPLAPHVLDAQEAALRILVDEGPTERQVVEIISVIDNFVQGLARGAIAENRDRENTGLDRDAYWMSMNSFWEDWFDVERYPTMTRVWQAGGFDEPDGPFEPSFERLLDSVELTIAKSRESRTS</sequence>
<evidence type="ECO:0000256" key="5">
    <source>
        <dbReference type="SAM" id="MobiDB-lite"/>
    </source>
</evidence>
<gene>
    <name evidence="7" type="primary">tetR_2</name>
    <name evidence="7" type="ORF">NCTC10994_02374</name>
</gene>
<dbReference type="InterPro" id="IPR004111">
    <property type="entry name" value="Repressor_TetR_C"/>
</dbReference>
<organism evidence="7 8">
    <name type="scientific">Rhodococcus coprophilus</name>
    <dbReference type="NCBI Taxonomy" id="38310"/>
    <lineage>
        <taxon>Bacteria</taxon>
        <taxon>Bacillati</taxon>
        <taxon>Actinomycetota</taxon>
        <taxon>Actinomycetes</taxon>
        <taxon>Mycobacteriales</taxon>
        <taxon>Nocardiaceae</taxon>
        <taxon>Rhodococcus</taxon>
    </lineage>
</organism>
<dbReference type="Gene3D" id="1.10.357.10">
    <property type="entry name" value="Tetracycline Repressor, domain 2"/>
    <property type="match status" value="1"/>
</dbReference>
<dbReference type="InterPro" id="IPR009057">
    <property type="entry name" value="Homeodomain-like_sf"/>
</dbReference>